<dbReference type="InterPro" id="IPR002641">
    <property type="entry name" value="PNPLA_dom"/>
</dbReference>
<dbReference type="Proteomes" id="UP001313282">
    <property type="component" value="Unassembled WGS sequence"/>
</dbReference>
<dbReference type="EMBL" id="JAVHNR010000007">
    <property type="protein sequence ID" value="KAK6336918.1"/>
    <property type="molecule type" value="Genomic_DNA"/>
</dbReference>
<dbReference type="GO" id="GO:0016042">
    <property type="term" value="P:lipid catabolic process"/>
    <property type="evidence" value="ECO:0007669"/>
    <property type="project" value="UniProtKB-UniRule"/>
</dbReference>
<evidence type="ECO:0000256" key="3">
    <source>
        <dbReference type="ARBA" id="ARBA00022801"/>
    </source>
</evidence>
<keyword evidence="4" id="KW-0862">Zinc</keyword>
<feature type="short sequence motif" description="GXSXG" evidence="8">
    <location>
        <begin position="420"/>
        <end position="424"/>
    </location>
</feature>
<dbReference type="GO" id="GO:0016020">
    <property type="term" value="C:membrane"/>
    <property type="evidence" value="ECO:0007669"/>
    <property type="project" value="TreeGrafter"/>
</dbReference>
<evidence type="ECO:0000256" key="5">
    <source>
        <dbReference type="ARBA" id="ARBA00022963"/>
    </source>
</evidence>
<dbReference type="GO" id="GO:0019369">
    <property type="term" value="P:arachidonate metabolic process"/>
    <property type="evidence" value="ECO:0007669"/>
    <property type="project" value="TreeGrafter"/>
</dbReference>
<evidence type="ECO:0000256" key="2">
    <source>
        <dbReference type="ARBA" id="ARBA00022771"/>
    </source>
</evidence>
<evidence type="ECO:0000313" key="12">
    <source>
        <dbReference type="Proteomes" id="UP001313282"/>
    </source>
</evidence>
<reference evidence="11 12" key="1">
    <citation type="submission" date="2019-10" db="EMBL/GenBank/DDBJ databases">
        <authorList>
            <person name="Palmer J.M."/>
        </authorList>
    </citation>
    <scope>NUCLEOTIDE SEQUENCE [LARGE SCALE GENOMIC DNA]</scope>
    <source>
        <strain evidence="11 12">TWF718</strain>
    </source>
</reference>
<keyword evidence="6 8" id="KW-0443">Lipid metabolism</keyword>
<evidence type="ECO:0000256" key="8">
    <source>
        <dbReference type="PROSITE-ProRule" id="PRU01161"/>
    </source>
</evidence>
<feature type="active site" description="Proton acceptor" evidence="8">
    <location>
        <position position="583"/>
    </location>
</feature>
<dbReference type="Gene3D" id="3.40.1090.10">
    <property type="entry name" value="Cytosolic phospholipase A2 catalytic domain"/>
    <property type="match status" value="1"/>
</dbReference>
<organism evidence="11 12">
    <name type="scientific">Orbilia javanica</name>
    <dbReference type="NCBI Taxonomy" id="47235"/>
    <lineage>
        <taxon>Eukaryota</taxon>
        <taxon>Fungi</taxon>
        <taxon>Dikarya</taxon>
        <taxon>Ascomycota</taxon>
        <taxon>Pezizomycotina</taxon>
        <taxon>Orbiliomycetes</taxon>
        <taxon>Orbiliales</taxon>
        <taxon>Orbiliaceae</taxon>
        <taxon>Orbilia</taxon>
    </lineage>
</organism>
<dbReference type="GO" id="GO:0008270">
    <property type="term" value="F:zinc ion binding"/>
    <property type="evidence" value="ECO:0007669"/>
    <property type="project" value="UniProtKB-KW"/>
</dbReference>
<evidence type="ECO:0000256" key="1">
    <source>
        <dbReference type="ARBA" id="ARBA00022723"/>
    </source>
</evidence>
<dbReference type="InterPro" id="IPR017907">
    <property type="entry name" value="Znf_RING_CS"/>
</dbReference>
<dbReference type="InterPro" id="IPR016035">
    <property type="entry name" value="Acyl_Trfase/lysoPLipase"/>
</dbReference>
<feature type="domain" description="PNPLA" evidence="10">
    <location>
        <begin position="382"/>
        <end position="596"/>
    </location>
</feature>
<dbReference type="PANTHER" id="PTHR24185:SF1">
    <property type="entry name" value="CALCIUM-INDEPENDENT PHOSPHOLIPASE A2-GAMMA"/>
    <property type="match status" value="1"/>
</dbReference>
<keyword evidence="12" id="KW-1185">Reference proteome</keyword>
<dbReference type="CDD" id="cd07199">
    <property type="entry name" value="Pat17_PNPLA8_PNPLA9_like"/>
    <property type="match status" value="1"/>
</dbReference>
<feature type="short sequence motif" description="GXGXXG" evidence="8">
    <location>
        <begin position="386"/>
        <end position="391"/>
    </location>
</feature>
<dbReference type="GO" id="GO:0046486">
    <property type="term" value="P:glycerolipid metabolic process"/>
    <property type="evidence" value="ECO:0007669"/>
    <property type="project" value="UniProtKB-ARBA"/>
</dbReference>
<feature type="short sequence motif" description="DGA/G" evidence="8">
    <location>
        <begin position="583"/>
        <end position="585"/>
    </location>
</feature>
<evidence type="ECO:0000259" key="9">
    <source>
        <dbReference type="PROSITE" id="PS50089"/>
    </source>
</evidence>
<protein>
    <submittedName>
        <fullName evidence="11">Uncharacterized protein</fullName>
    </submittedName>
</protein>
<proteinExistence type="predicted"/>
<name>A0AAN8MQ78_9PEZI</name>
<evidence type="ECO:0000256" key="7">
    <source>
        <dbReference type="PROSITE-ProRule" id="PRU00175"/>
    </source>
</evidence>
<dbReference type="PROSITE" id="PS51635">
    <property type="entry name" value="PNPLA"/>
    <property type="match status" value="1"/>
</dbReference>
<feature type="domain" description="RING-type" evidence="9">
    <location>
        <begin position="319"/>
        <end position="362"/>
    </location>
</feature>
<dbReference type="PROSITE" id="PS50089">
    <property type="entry name" value="ZF_RING_2"/>
    <property type="match status" value="1"/>
</dbReference>
<feature type="active site" description="Nucleophile" evidence="8">
    <location>
        <position position="422"/>
    </location>
</feature>
<comment type="caution">
    <text evidence="11">The sequence shown here is derived from an EMBL/GenBank/DDBJ whole genome shotgun (WGS) entry which is preliminary data.</text>
</comment>
<dbReference type="Pfam" id="PF01734">
    <property type="entry name" value="Patatin"/>
    <property type="match status" value="1"/>
</dbReference>
<dbReference type="GO" id="GO:0047499">
    <property type="term" value="F:calcium-independent phospholipase A2 activity"/>
    <property type="evidence" value="ECO:0007669"/>
    <property type="project" value="TreeGrafter"/>
</dbReference>
<keyword evidence="2 7" id="KW-0863">Zinc-finger</keyword>
<dbReference type="PANTHER" id="PTHR24185">
    <property type="entry name" value="CALCIUM-INDEPENDENT PHOSPHOLIPASE A2-GAMMA"/>
    <property type="match status" value="1"/>
</dbReference>
<accession>A0AAN8MQ78</accession>
<dbReference type="AlphaFoldDB" id="A0AAN8MQ78"/>
<dbReference type="InterPro" id="IPR001841">
    <property type="entry name" value="Znf_RING"/>
</dbReference>
<dbReference type="PROSITE" id="PS00518">
    <property type="entry name" value="ZF_RING_1"/>
    <property type="match status" value="1"/>
</dbReference>
<keyword evidence="1" id="KW-0479">Metal-binding</keyword>
<keyword evidence="3 8" id="KW-0378">Hydrolase</keyword>
<evidence type="ECO:0000313" key="11">
    <source>
        <dbReference type="EMBL" id="KAK6336918.1"/>
    </source>
</evidence>
<evidence type="ECO:0000256" key="4">
    <source>
        <dbReference type="ARBA" id="ARBA00022833"/>
    </source>
</evidence>
<evidence type="ECO:0000259" key="10">
    <source>
        <dbReference type="PROSITE" id="PS51635"/>
    </source>
</evidence>
<sequence>MQLLLAQVNVRTSLPRISHDDLTLSCHTHIRSPLHWTPKSINGLTDMAFEIFVYPFTDIFCFFADDFGGLDGLSHFIGRFSTFNGAKGVKPRAIIIATARPEDGYSVPREFSTIFSAITIFSVNMKNARAVADITDFIVAEMSAVSASLRAYRTLFSAFQLDEIFQYVSKRYLKGYVAPINLIETARIHNPIPLGLTKHMQSIFSFRQPLTKDWKSHLVTTLSTSFFREWSSMDPQVFRAQDIFDTLYRPIYSSVVNKTFVDSELLRKKYLHFDGAIRNEFCKLVDAFRNGGRDYREVQLEAFKGLGDFRSALIDQNSCFGCLCRNVDLQFSCRHALCELCIVYFGILYSRYTYRLPECPFCFKKVGITYRVKPPTAGVRILSIDGGGVRGIVPLQLLQKVESSLGLPIAVQDMFDIAFGTSSGGIIIFGLLLNGWSLQACEEMFVRMASAAFRPRTNFLGLPIVSALQRGLVSYVKDSYYCEKGLSQALESAFGLQRLLTSPSHASENGCKVGITVAVAADASPQIMTTYAANPSSPIHNKKGYSQVEPRSKILVVDAALSTSAAPWYFKAHSIPGVGDFMDGGVWKNNPTEVALAEAQELWPESKVDLILSVGTGTQLQADSNPTKASGSGFFGKGFLSRLYKSFMSSLDGEKVWNDLWSRLSSEQRQVCFRLNTLFQEPIPRLDDVSKLPTMRAVASQKIPASVSDLSQTFLCTMFYAELERSPHYYDGAYECDLVIRCRWDHDKSVSKATLMQLQQRKYLFFINDNQVLPLPHMAAFSEFSIPVRVMLPSLTTDCYIRIGRHVGDAKDISGFPAHPQKLLQLQGHTSNFRRSAFPLPTRRLRSGAKRQRLS</sequence>
<keyword evidence="5 8" id="KW-0442">Lipid degradation</keyword>
<evidence type="ECO:0000256" key="6">
    <source>
        <dbReference type="ARBA" id="ARBA00023098"/>
    </source>
</evidence>
<gene>
    <name evidence="11" type="ORF">TWF718_009706</name>
</gene>
<dbReference type="SUPFAM" id="SSF52151">
    <property type="entry name" value="FabD/lysophospholipase-like"/>
    <property type="match status" value="1"/>
</dbReference>